<sequence>MPLNIVNDKYFTRSMPLNKKKKRDSSLSFSSGHCSSLLLSQSMLCSSSSSLPLAPATLRKPPQDCELRMNIFISHQIQISKSSTSRFVGFNP</sequence>
<reference evidence="1" key="1">
    <citation type="journal article" date="2018" name="Nat. Plants">
        <title>Whole-genome landscape of Medicago truncatula symbiotic genes.</title>
        <authorList>
            <person name="Pecrix Y."/>
            <person name="Gamas P."/>
            <person name="Carrere S."/>
        </authorList>
    </citation>
    <scope>NUCLEOTIDE SEQUENCE</scope>
    <source>
        <tissue evidence="1">Leaves</tissue>
    </source>
</reference>
<gene>
    <name evidence="1" type="ORF">MtrunA17_Chr5g0430601</name>
</gene>
<dbReference type="Gramene" id="rna31960">
    <property type="protein sequence ID" value="RHN56544.1"/>
    <property type="gene ID" value="gene31960"/>
</dbReference>
<dbReference type="AlphaFoldDB" id="A0A396HX76"/>
<organism evidence="1">
    <name type="scientific">Medicago truncatula</name>
    <name type="common">Barrel medic</name>
    <name type="synonym">Medicago tribuloides</name>
    <dbReference type="NCBI Taxonomy" id="3880"/>
    <lineage>
        <taxon>Eukaryota</taxon>
        <taxon>Viridiplantae</taxon>
        <taxon>Streptophyta</taxon>
        <taxon>Embryophyta</taxon>
        <taxon>Tracheophyta</taxon>
        <taxon>Spermatophyta</taxon>
        <taxon>Magnoliopsida</taxon>
        <taxon>eudicotyledons</taxon>
        <taxon>Gunneridae</taxon>
        <taxon>Pentapetalae</taxon>
        <taxon>rosids</taxon>
        <taxon>fabids</taxon>
        <taxon>Fabales</taxon>
        <taxon>Fabaceae</taxon>
        <taxon>Papilionoideae</taxon>
        <taxon>50 kb inversion clade</taxon>
        <taxon>NPAAA clade</taxon>
        <taxon>Hologalegina</taxon>
        <taxon>IRL clade</taxon>
        <taxon>Trifolieae</taxon>
        <taxon>Medicago</taxon>
    </lineage>
</organism>
<evidence type="ECO:0000313" key="1">
    <source>
        <dbReference type="EMBL" id="RHN56544.1"/>
    </source>
</evidence>
<dbReference type="Proteomes" id="UP000265566">
    <property type="component" value="Chromosome 5"/>
</dbReference>
<proteinExistence type="predicted"/>
<dbReference type="EMBL" id="PSQE01000005">
    <property type="protein sequence ID" value="RHN56544.1"/>
    <property type="molecule type" value="Genomic_DNA"/>
</dbReference>
<name>A0A396HX76_MEDTR</name>
<accession>A0A396HX76</accession>
<protein>
    <submittedName>
        <fullName evidence="1">Uncharacterized protein</fullName>
    </submittedName>
</protein>
<comment type="caution">
    <text evidence="1">The sequence shown here is derived from an EMBL/GenBank/DDBJ whole genome shotgun (WGS) entry which is preliminary data.</text>
</comment>